<accession>E9BF77</accession>
<reference evidence="2" key="2">
    <citation type="submission" date="2011-02" db="EMBL/GenBank/DDBJ databases">
        <title>Whole genome sequencing of Leishmania donovani clinical lines reveals dynamic variation related to drug resistance.</title>
        <authorList>
            <person name="Downing T."/>
            <person name="Imamura H."/>
            <person name="Sanders M."/>
            <person name="Decuypere S."/>
            <person name="Hertz-Fowler C."/>
            <person name="Clark T.G."/>
            <person name="Rijal S."/>
            <person name="Sundar S."/>
            <person name="Quail M.A."/>
            <person name="De Doncker S."/>
            <person name="Maes I."/>
            <person name="Vanaerschot M."/>
            <person name="Stark O."/>
            <person name="Schonian G."/>
            <person name="Dujardin J.C."/>
            <person name="Berriman M."/>
        </authorList>
    </citation>
    <scope>NUCLEOTIDE SEQUENCE [LARGE SCALE GENOMIC DNA]</scope>
    <source>
        <strain evidence="2">BPK282A1</strain>
    </source>
</reference>
<dbReference type="EMBL" id="FR799608">
    <property type="protein sequence ID" value="CBZ33903.1"/>
    <property type="molecule type" value="Genomic_DNA"/>
</dbReference>
<dbReference type="Proteomes" id="UP000008980">
    <property type="component" value="Chromosome 21"/>
</dbReference>
<feature type="non-terminal residue" evidence="1">
    <location>
        <position position="25"/>
    </location>
</feature>
<gene>
    <name evidence="1" type="ORF">LDBPK_210910</name>
</gene>
<organism evidence="1 2">
    <name type="scientific">Leishmania donovani</name>
    <dbReference type="NCBI Taxonomy" id="5661"/>
    <lineage>
        <taxon>Eukaryota</taxon>
        <taxon>Discoba</taxon>
        <taxon>Euglenozoa</taxon>
        <taxon>Kinetoplastea</taxon>
        <taxon>Metakinetoplastina</taxon>
        <taxon>Trypanosomatida</taxon>
        <taxon>Trypanosomatidae</taxon>
        <taxon>Leishmaniinae</taxon>
        <taxon>Leishmania</taxon>
    </lineage>
</organism>
<dbReference type="AlphaFoldDB" id="E9BF77"/>
<name>E9BF77_LEIDO</name>
<evidence type="ECO:0000313" key="1">
    <source>
        <dbReference type="EMBL" id="CBZ33903.1"/>
    </source>
</evidence>
<reference evidence="1 2" key="1">
    <citation type="journal article" date="2011" name="Genome Res.">
        <title>Whole genome sequencing of multiple Leishmania donovani clinical isolates provides insights into population structure and mechanisms of drug resistance.</title>
        <authorList>
            <person name="Downing T."/>
            <person name="Imamura H."/>
            <person name="Decuypere S."/>
            <person name="Clark T.G."/>
            <person name="Coombs G.H."/>
            <person name="Cotton J.A."/>
            <person name="Hilley J.D."/>
            <person name="de Doncker S."/>
            <person name="Maes I."/>
            <person name="Mottram J.C."/>
            <person name="Quail M.A."/>
            <person name="Rijal S."/>
            <person name="Sanders M."/>
            <person name="Schonian G."/>
            <person name="Stark O."/>
            <person name="Sundar S."/>
            <person name="Vanaerschot M."/>
            <person name="Hertz-Fowler C."/>
            <person name="Dujardin J.C."/>
            <person name="Berriman M."/>
        </authorList>
    </citation>
    <scope>NUCLEOTIDE SEQUENCE [LARGE SCALE GENOMIC DNA]</scope>
    <source>
        <strain evidence="1 2">BPK282A1</strain>
    </source>
</reference>
<evidence type="ECO:0000313" key="2">
    <source>
        <dbReference type="Proteomes" id="UP000008980"/>
    </source>
</evidence>
<proteinExistence type="predicted"/>
<dbReference type="KEGG" id="ldo:LDBPK_210910"/>
<protein>
    <submittedName>
        <fullName evidence="1">Uncharacterized protein</fullName>
    </submittedName>
</protein>
<sequence length="25" mass="2791">MEPNKASSARGHYVRLGKNADVIYN</sequence>